<protein>
    <recommendedName>
        <fullName evidence="4">Retrotransposon gag domain-containing protein</fullName>
    </recommendedName>
</protein>
<evidence type="ECO:0008006" key="4">
    <source>
        <dbReference type="Google" id="ProtNLM"/>
    </source>
</evidence>
<feature type="region of interest" description="Disordered" evidence="1">
    <location>
        <begin position="161"/>
        <end position="189"/>
    </location>
</feature>
<accession>A0ABQ9L098</accession>
<dbReference type="PANTHER" id="PTHR34222:SF33">
    <property type="entry name" value="RETROTRANSPOSON GAG DOMAIN-CONTAINING PROTEIN"/>
    <property type="match status" value="1"/>
</dbReference>
<evidence type="ECO:0000313" key="2">
    <source>
        <dbReference type="EMBL" id="KAJ9153009.1"/>
    </source>
</evidence>
<reference evidence="2 3" key="1">
    <citation type="journal article" date="2023" name="Plant Biotechnol. J.">
        <title>Chromosome-level wild Hevea brasiliensis genome provides new tools for genomic-assisted breeding and valuable loci to elevate rubber yield.</title>
        <authorList>
            <person name="Cheng H."/>
            <person name="Song X."/>
            <person name="Hu Y."/>
            <person name="Wu T."/>
            <person name="Yang Q."/>
            <person name="An Z."/>
            <person name="Feng S."/>
            <person name="Deng Z."/>
            <person name="Wu W."/>
            <person name="Zeng X."/>
            <person name="Tu M."/>
            <person name="Wang X."/>
            <person name="Huang H."/>
        </authorList>
    </citation>
    <scope>NUCLEOTIDE SEQUENCE [LARGE SCALE GENOMIC DNA]</scope>
    <source>
        <strain evidence="2">MT/VB/25A 57/8</strain>
    </source>
</reference>
<gene>
    <name evidence="2" type="ORF">P3X46_026501</name>
</gene>
<comment type="caution">
    <text evidence="2">The sequence shown here is derived from an EMBL/GenBank/DDBJ whole genome shotgun (WGS) entry which is preliminary data.</text>
</comment>
<keyword evidence="3" id="KW-1185">Reference proteome</keyword>
<organism evidence="2 3">
    <name type="scientific">Hevea brasiliensis</name>
    <name type="common">Para rubber tree</name>
    <name type="synonym">Siphonia brasiliensis</name>
    <dbReference type="NCBI Taxonomy" id="3981"/>
    <lineage>
        <taxon>Eukaryota</taxon>
        <taxon>Viridiplantae</taxon>
        <taxon>Streptophyta</taxon>
        <taxon>Embryophyta</taxon>
        <taxon>Tracheophyta</taxon>
        <taxon>Spermatophyta</taxon>
        <taxon>Magnoliopsida</taxon>
        <taxon>eudicotyledons</taxon>
        <taxon>Gunneridae</taxon>
        <taxon>Pentapetalae</taxon>
        <taxon>rosids</taxon>
        <taxon>fabids</taxon>
        <taxon>Malpighiales</taxon>
        <taxon>Euphorbiaceae</taxon>
        <taxon>Crotonoideae</taxon>
        <taxon>Micrandreae</taxon>
        <taxon>Hevea</taxon>
    </lineage>
</organism>
<sequence length="189" mass="21928">MDIINTQQRDVSVAAYYNRLKGLWEEQSSYLQIPICTYEATKSWAAEREKERVHQFLMRLHDKFNVVRSQILNTDPLPTLARAYGLVSQEERQQQVSVVKRNNPVEGATFTTAKSTNRLAGSRNMARNHDVSKLFCEHCKRARHTKETCFEIHGYPNWWDKNRKGKGRSANNSKVGEERPSNEEADWNG</sequence>
<name>A0ABQ9L098_HEVBR</name>
<dbReference type="EMBL" id="JARPOI010000015">
    <property type="protein sequence ID" value="KAJ9153009.1"/>
    <property type="molecule type" value="Genomic_DNA"/>
</dbReference>
<evidence type="ECO:0000313" key="3">
    <source>
        <dbReference type="Proteomes" id="UP001174677"/>
    </source>
</evidence>
<dbReference type="PANTHER" id="PTHR34222">
    <property type="entry name" value="GAG_PRE-INTEGRS DOMAIN-CONTAINING PROTEIN"/>
    <property type="match status" value="1"/>
</dbReference>
<evidence type="ECO:0000256" key="1">
    <source>
        <dbReference type="SAM" id="MobiDB-lite"/>
    </source>
</evidence>
<proteinExistence type="predicted"/>
<dbReference type="Proteomes" id="UP001174677">
    <property type="component" value="Chromosome 15"/>
</dbReference>